<name>A0AAD7BCG6_MYCRO</name>
<reference evidence="1" key="1">
    <citation type="submission" date="2023-03" db="EMBL/GenBank/DDBJ databases">
        <title>Massive genome expansion in bonnet fungi (Mycena s.s.) driven by repeated elements and novel gene families across ecological guilds.</title>
        <authorList>
            <consortium name="Lawrence Berkeley National Laboratory"/>
            <person name="Harder C.B."/>
            <person name="Miyauchi S."/>
            <person name="Viragh M."/>
            <person name="Kuo A."/>
            <person name="Thoen E."/>
            <person name="Andreopoulos B."/>
            <person name="Lu D."/>
            <person name="Skrede I."/>
            <person name="Drula E."/>
            <person name="Henrissat B."/>
            <person name="Morin E."/>
            <person name="Kohler A."/>
            <person name="Barry K."/>
            <person name="LaButti K."/>
            <person name="Morin E."/>
            <person name="Salamov A."/>
            <person name="Lipzen A."/>
            <person name="Mereny Z."/>
            <person name="Hegedus B."/>
            <person name="Baldrian P."/>
            <person name="Stursova M."/>
            <person name="Weitz H."/>
            <person name="Taylor A."/>
            <person name="Grigoriev I.V."/>
            <person name="Nagy L.G."/>
            <person name="Martin F."/>
            <person name="Kauserud H."/>
        </authorList>
    </citation>
    <scope>NUCLEOTIDE SEQUENCE</scope>
    <source>
        <strain evidence="1">CBHHK067</strain>
    </source>
</reference>
<protein>
    <submittedName>
        <fullName evidence="1">Uncharacterized protein</fullName>
    </submittedName>
</protein>
<dbReference type="AlphaFoldDB" id="A0AAD7BCG6"/>
<proteinExistence type="predicted"/>
<organism evidence="1 2">
    <name type="scientific">Mycena rosella</name>
    <name type="common">Pink bonnet</name>
    <name type="synonym">Agaricus rosellus</name>
    <dbReference type="NCBI Taxonomy" id="1033263"/>
    <lineage>
        <taxon>Eukaryota</taxon>
        <taxon>Fungi</taxon>
        <taxon>Dikarya</taxon>
        <taxon>Basidiomycota</taxon>
        <taxon>Agaricomycotina</taxon>
        <taxon>Agaricomycetes</taxon>
        <taxon>Agaricomycetidae</taxon>
        <taxon>Agaricales</taxon>
        <taxon>Marasmiineae</taxon>
        <taxon>Mycenaceae</taxon>
        <taxon>Mycena</taxon>
    </lineage>
</organism>
<evidence type="ECO:0000313" key="2">
    <source>
        <dbReference type="Proteomes" id="UP001221757"/>
    </source>
</evidence>
<comment type="caution">
    <text evidence="1">The sequence shown here is derived from an EMBL/GenBank/DDBJ whole genome shotgun (WGS) entry which is preliminary data.</text>
</comment>
<evidence type="ECO:0000313" key="1">
    <source>
        <dbReference type="EMBL" id="KAJ7616682.1"/>
    </source>
</evidence>
<keyword evidence="2" id="KW-1185">Reference proteome</keyword>
<dbReference type="EMBL" id="JARKIE010000799">
    <property type="protein sequence ID" value="KAJ7616682.1"/>
    <property type="molecule type" value="Genomic_DNA"/>
</dbReference>
<dbReference type="Proteomes" id="UP001221757">
    <property type="component" value="Unassembled WGS sequence"/>
</dbReference>
<accession>A0AAD7BCG6</accession>
<sequence>VITMYSKNGGKAGAHSFMQGCQNIGALSYMFVQTYEHPYQRQFKNICRRDSALGTLRFAHLPSNSFM</sequence>
<gene>
    <name evidence="1" type="ORF">B0H17DRAFT_836598</name>
</gene>
<feature type="non-terminal residue" evidence="1">
    <location>
        <position position="67"/>
    </location>
</feature>
<feature type="non-terminal residue" evidence="1">
    <location>
        <position position="1"/>
    </location>
</feature>